<proteinExistence type="predicted"/>
<accession>A0A2I2L2X2</accession>
<feature type="region of interest" description="Disordered" evidence="1">
    <location>
        <begin position="26"/>
        <end position="63"/>
    </location>
</feature>
<dbReference type="AlphaFoldDB" id="A0A2I2L2X2"/>
<protein>
    <submittedName>
        <fullName evidence="2">Uncharacterized protein</fullName>
    </submittedName>
</protein>
<keyword evidence="3" id="KW-1185">Reference proteome</keyword>
<feature type="compositionally biased region" description="Gly residues" evidence="1">
    <location>
        <begin position="50"/>
        <end position="63"/>
    </location>
</feature>
<reference evidence="2 3" key="1">
    <citation type="submission" date="2017-06" db="EMBL/GenBank/DDBJ databases">
        <authorList>
            <person name="Kim H.J."/>
            <person name="Triplett B.A."/>
        </authorList>
    </citation>
    <scope>NUCLEOTIDE SEQUENCE [LARGE SCALE GENOMIC DNA]</scope>
    <source>
        <strain evidence="2">FRACA_ARgP5</strain>
    </source>
</reference>
<feature type="compositionally biased region" description="Low complexity" evidence="1">
    <location>
        <begin position="27"/>
        <end position="45"/>
    </location>
</feature>
<evidence type="ECO:0000313" key="3">
    <source>
        <dbReference type="Proteomes" id="UP000234331"/>
    </source>
</evidence>
<sequence>MDGFNILNLKSEQMVPRMRTEIDRSLPAGAVTRPGGPTPAPAGARDVGEDGVGAGMEGGSGAG</sequence>
<dbReference type="Proteomes" id="UP000234331">
    <property type="component" value="Unassembled WGS sequence"/>
</dbReference>
<dbReference type="EMBL" id="FZMO01000567">
    <property type="protein sequence ID" value="SNQ52248.1"/>
    <property type="molecule type" value="Genomic_DNA"/>
</dbReference>
<evidence type="ECO:0000313" key="2">
    <source>
        <dbReference type="EMBL" id="SNQ52248.1"/>
    </source>
</evidence>
<organism evidence="2 3">
    <name type="scientific">Frankia canadensis</name>
    <dbReference type="NCBI Taxonomy" id="1836972"/>
    <lineage>
        <taxon>Bacteria</taxon>
        <taxon>Bacillati</taxon>
        <taxon>Actinomycetota</taxon>
        <taxon>Actinomycetes</taxon>
        <taxon>Frankiales</taxon>
        <taxon>Frankiaceae</taxon>
        <taxon>Frankia</taxon>
    </lineage>
</organism>
<name>A0A2I2L2X2_9ACTN</name>
<evidence type="ECO:0000256" key="1">
    <source>
        <dbReference type="SAM" id="MobiDB-lite"/>
    </source>
</evidence>
<gene>
    <name evidence="2" type="ORF">FRACA_980011</name>
</gene>